<evidence type="ECO:0000259" key="2">
    <source>
        <dbReference type="SMART" id="SM01218"/>
    </source>
</evidence>
<sequence length="225" mass="25188">MTSPSPEIYLKSTSLMSLNDRYEKPNLNMTAEFSVMVTAQLQTASLKNQRLAQQMANWPSVLSALRNIPSLKHRLGRGNIKARLSRPLMRGGLHGVARRSGKLRGRGPSLRGTLSVRCVRGLQGVVSGFVTHQGLNRQYQGASVSEPRVMQNRGVRGSMRGNGKRFNIYSILPWQGWRKTLAESRPVPTREELDEQLDDYMSMTKSHLDAQLDAYMAEVDSGDFL</sequence>
<evidence type="ECO:0000256" key="1">
    <source>
        <dbReference type="ARBA" id="ARBA00022884"/>
    </source>
</evidence>
<dbReference type="PANTHER" id="PTHR48426:SF1">
    <property type="entry name" value="CHROMATIN TARGET OF PRMT1 PROTEIN"/>
    <property type="match status" value="1"/>
</dbReference>
<name>W5LGD6_ASTMX</name>
<dbReference type="STRING" id="7994.ENSAMXP00000018898"/>
<proteinExistence type="predicted"/>
<reference evidence="4" key="2">
    <citation type="journal article" date="2014" name="Nat. Commun.">
        <title>The cavefish genome reveals candidate genes for eye loss.</title>
        <authorList>
            <person name="McGaugh S.E."/>
            <person name="Gross J.B."/>
            <person name="Aken B."/>
            <person name="Blin M."/>
            <person name="Borowsky R."/>
            <person name="Chalopin D."/>
            <person name="Hinaux H."/>
            <person name="Jeffery W.R."/>
            <person name="Keene A."/>
            <person name="Ma L."/>
            <person name="Minx P."/>
            <person name="Murphy D."/>
            <person name="O'Quin K.E."/>
            <person name="Retaux S."/>
            <person name="Rohner N."/>
            <person name="Searle S.M."/>
            <person name="Stahl B.A."/>
            <person name="Tabin C."/>
            <person name="Volff J.N."/>
            <person name="Yoshizawa M."/>
            <person name="Warren W.C."/>
        </authorList>
    </citation>
    <scope>NUCLEOTIDE SEQUENCE [LARGE SCALE GENOMIC DNA]</scope>
    <source>
        <strain evidence="4">female</strain>
    </source>
</reference>
<reference evidence="4" key="1">
    <citation type="submission" date="2013-03" db="EMBL/GenBank/DDBJ databases">
        <authorList>
            <person name="Jeffery W."/>
            <person name="Warren W."/>
            <person name="Wilson R.K."/>
        </authorList>
    </citation>
    <scope>NUCLEOTIDE SEQUENCE</scope>
    <source>
        <strain evidence="4">female</strain>
    </source>
</reference>
<dbReference type="SMART" id="SM01218">
    <property type="entry name" value="FoP_duplication"/>
    <property type="match status" value="1"/>
</dbReference>
<dbReference type="HOGENOM" id="CLU_087638_0_0_1"/>
<dbReference type="PANTHER" id="PTHR48426">
    <property type="entry name" value="CHROMATIN TARGET OF PRMT1 PROTEIN"/>
    <property type="match status" value="1"/>
</dbReference>
<evidence type="ECO:0000313" key="3">
    <source>
        <dbReference type="Ensembl" id="ENSAMXP00000018898.2"/>
    </source>
</evidence>
<dbReference type="GeneTree" id="ENSGT00390000002869"/>
<protein>
    <recommendedName>
        <fullName evidence="2">Chromatin target of PRMT1 protein C-terminal domain-containing protein</fullName>
    </recommendedName>
</protein>
<reference evidence="3" key="3">
    <citation type="submission" date="2025-08" db="UniProtKB">
        <authorList>
            <consortium name="Ensembl"/>
        </authorList>
    </citation>
    <scope>IDENTIFICATION</scope>
</reference>
<dbReference type="Ensembl" id="ENSAMXT00000018898.2">
    <property type="protein sequence ID" value="ENSAMXP00000018898.2"/>
    <property type="gene ID" value="ENSAMXG00000018348.2"/>
</dbReference>
<dbReference type="InterPro" id="IPR025715">
    <property type="entry name" value="FoP_C"/>
</dbReference>
<dbReference type="eggNOG" id="ENOG502QV0X">
    <property type="taxonomic scope" value="Eukaryota"/>
</dbReference>
<keyword evidence="1" id="KW-0694">RNA-binding</keyword>
<dbReference type="InParanoid" id="W5LGD6"/>
<feature type="domain" description="Chromatin target of PRMT1 protein C-terminal" evidence="2">
    <location>
        <begin position="132"/>
        <end position="222"/>
    </location>
</feature>
<dbReference type="GO" id="GO:0003723">
    <property type="term" value="F:RNA binding"/>
    <property type="evidence" value="ECO:0007669"/>
    <property type="project" value="UniProtKB-KW"/>
</dbReference>
<reference evidence="3" key="4">
    <citation type="submission" date="2025-09" db="UniProtKB">
        <authorList>
            <consortium name="Ensembl"/>
        </authorList>
    </citation>
    <scope>IDENTIFICATION</scope>
</reference>
<dbReference type="AlphaFoldDB" id="W5LGD6"/>
<keyword evidence="4" id="KW-1185">Reference proteome</keyword>
<evidence type="ECO:0000313" key="4">
    <source>
        <dbReference type="Proteomes" id="UP000018467"/>
    </source>
</evidence>
<dbReference type="Bgee" id="ENSAMXG00000018348">
    <property type="expression patterns" value="Expressed in testis and 3 other cell types or tissues"/>
</dbReference>
<dbReference type="Pfam" id="PF13865">
    <property type="entry name" value="FoP_duplication"/>
    <property type="match status" value="1"/>
</dbReference>
<organism evidence="3 4">
    <name type="scientific">Astyanax mexicanus</name>
    <name type="common">Blind cave fish</name>
    <name type="synonym">Astyanax fasciatus mexicanus</name>
    <dbReference type="NCBI Taxonomy" id="7994"/>
    <lineage>
        <taxon>Eukaryota</taxon>
        <taxon>Metazoa</taxon>
        <taxon>Chordata</taxon>
        <taxon>Craniata</taxon>
        <taxon>Vertebrata</taxon>
        <taxon>Euteleostomi</taxon>
        <taxon>Actinopterygii</taxon>
        <taxon>Neopterygii</taxon>
        <taxon>Teleostei</taxon>
        <taxon>Ostariophysi</taxon>
        <taxon>Characiformes</taxon>
        <taxon>Characoidei</taxon>
        <taxon>Acestrorhamphidae</taxon>
        <taxon>Acestrorhamphinae</taxon>
        <taxon>Astyanax</taxon>
    </lineage>
</organism>
<dbReference type="InterPro" id="IPR052656">
    <property type="entry name" value="CTOP_PRMT1"/>
</dbReference>
<dbReference type="Proteomes" id="UP000018467">
    <property type="component" value="Unassembled WGS sequence"/>
</dbReference>
<accession>W5LGD6</accession>